<feature type="domain" description="Thiamine pyrophosphate enzyme N-terminal TPP-binding" evidence="6">
    <location>
        <begin position="12"/>
        <end position="122"/>
    </location>
</feature>
<comment type="caution">
    <text evidence="7">The sequence shown here is derived from an EMBL/GenBank/DDBJ whole genome shotgun (WGS) entry which is preliminary data.</text>
</comment>
<evidence type="ECO:0000256" key="4">
    <source>
        <dbReference type="ARBA" id="ARBA00023052"/>
    </source>
</evidence>
<dbReference type="InterPro" id="IPR012001">
    <property type="entry name" value="Thiamin_PyroP_enz_TPP-bd_dom"/>
</dbReference>
<gene>
    <name evidence="7" type="ORF">ACFSSA_04265</name>
</gene>
<sequence>MNTWETAVGILEQAVKAGTEEFVVCGGARNAVLLEVLAKMENAGKVKIWSHFEERSAGFFALGRTMQTGRSCAVVVTSGTAVAELLPSVVEAYYQARPLVLITADRPASYRGSGAPQAIEQVGVFSSYAAASWEGWDGMAPLHINVELEEEFEIGGDDFSSLEAGEFSIDYGRPRVGELARWLRERTLGGMVVMLGDLELSEQEEVFHFCEALGAPVVAEATSGLREALQHLLLVEADKILKENPPEKILRLGGVPSCRFWRDLEGLEKISVWSVCRNGLRGLGREANVLKGALDRVLPALGEIEKIGDRDELLDGVEGRGMRLEESLEAFPDSEPGWVRTLSVFSSIGSGVYLGNSLPLREWNAYAQWERPVRNVRANRGANGIDGQLSSWLGVSAGEENAWGIFGDLTTLYDLAALKLLPQVECRGRVLVVINNGGGKIFERVPRLEGMSDAAKSWMAAEAPVNFEALARAWGMDFQRVCRVDEFDGVMAFERAVMLEVVPDSAQTAAFLR</sequence>
<dbReference type="PIRSF" id="PIRSF004983">
    <property type="entry name" value="MenD"/>
    <property type="match status" value="1"/>
</dbReference>
<dbReference type="SUPFAM" id="SSF52518">
    <property type="entry name" value="Thiamin diphosphate-binding fold (THDP-binding)"/>
    <property type="match status" value="2"/>
</dbReference>
<evidence type="ECO:0000256" key="5">
    <source>
        <dbReference type="ARBA" id="ARBA00023211"/>
    </source>
</evidence>
<dbReference type="InterPro" id="IPR029061">
    <property type="entry name" value="THDP-binding"/>
</dbReference>
<dbReference type="Gene3D" id="3.40.50.1220">
    <property type="entry name" value="TPP-binding domain"/>
    <property type="match status" value="1"/>
</dbReference>
<dbReference type="PANTHER" id="PTHR42916">
    <property type="entry name" value="2-SUCCINYL-5-ENOLPYRUVYL-6-HYDROXY-3-CYCLOHEXENE-1-CARBOXYLATE SYNTHASE"/>
    <property type="match status" value="1"/>
</dbReference>
<dbReference type="PANTHER" id="PTHR42916:SF1">
    <property type="entry name" value="PROTEIN PHYLLO, CHLOROPLASTIC"/>
    <property type="match status" value="1"/>
</dbReference>
<keyword evidence="2" id="KW-0479">Metal-binding</keyword>
<evidence type="ECO:0000256" key="2">
    <source>
        <dbReference type="ARBA" id="ARBA00022723"/>
    </source>
</evidence>
<keyword evidence="8" id="KW-1185">Reference proteome</keyword>
<organism evidence="7 8">
    <name type="scientific">Luteolibacter algae</name>
    <dbReference type="NCBI Taxonomy" id="454151"/>
    <lineage>
        <taxon>Bacteria</taxon>
        <taxon>Pseudomonadati</taxon>
        <taxon>Verrucomicrobiota</taxon>
        <taxon>Verrucomicrobiia</taxon>
        <taxon>Verrucomicrobiales</taxon>
        <taxon>Verrucomicrobiaceae</taxon>
        <taxon>Luteolibacter</taxon>
    </lineage>
</organism>
<evidence type="ECO:0000313" key="7">
    <source>
        <dbReference type="EMBL" id="MFD2255883.1"/>
    </source>
</evidence>
<dbReference type="Gene3D" id="3.40.50.970">
    <property type="match status" value="2"/>
</dbReference>
<dbReference type="InterPro" id="IPR004433">
    <property type="entry name" value="MenaQ_synth_MenD"/>
</dbReference>
<name>A0ABW5D4E1_9BACT</name>
<reference evidence="8" key="1">
    <citation type="journal article" date="2019" name="Int. J. Syst. Evol. Microbiol.">
        <title>The Global Catalogue of Microorganisms (GCM) 10K type strain sequencing project: providing services to taxonomists for standard genome sequencing and annotation.</title>
        <authorList>
            <consortium name="The Broad Institute Genomics Platform"/>
            <consortium name="The Broad Institute Genome Sequencing Center for Infectious Disease"/>
            <person name="Wu L."/>
            <person name="Ma J."/>
        </authorList>
    </citation>
    <scope>NUCLEOTIDE SEQUENCE [LARGE SCALE GENOMIC DNA]</scope>
    <source>
        <strain evidence="8">CGMCC 4.7106</strain>
    </source>
</reference>
<evidence type="ECO:0000256" key="1">
    <source>
        <dbReference type="ARBA" id="ARBA00022679"/>
    </source>
</evidence>
<keyword evidence="1" id="KW-0808">Transferase</keyword>
<dbReference type="Pfam" id="PF02776">
    <property type="entry name" value="TPP_enzyme_N"/>
    <property type="match status" value="1"/>
</dbReference>
<evidence type="ECO:0000259" key="6">
    <source>
        <dbReference type="Pfam" id="PF02776"/>
    </source>
</evidence>
<proteinExistence type="predicted"/>
<accession>A0ABW5D4E1</accession>
<keyword evidence="5" id="KW-0464">Manganese</keyword>
<keyword evidence="3" id="KW-0460">Magnesium</keyword>
<keyword evidence="4" id="KW-0786">Thiamine pyrophosphate</keyword>
<evidence type="ECO:0000313" key="8">
    <source>
        <dbReference type="Proteomes" id="UP001597375"/>
    </source>
</evidence>
<dbReference type="Proteomes" id="UP001597375">
    <property type="component" value="Unassembled WGS sequence"/>
</dbReference>
<protein>
    <submittedName>
        <fullName evidence="7">Thiamine pyrophosphate-binding protein</fullName>
    </submittedName>
</protein>
<evidence type="ECO:0000256" key="3">
    <source>
        <dbReference type="ARBA" id="ARBA00022842"/>
    </source>
</evidence>
<dbReference type="RefSeq" id="WP_386818627.1">
    <property type="nucleotide sequence ID" value="NZ_JBHUIT010000002.1"/>
</dbReference>
<dbReference type="EMBL" id="JBHUIT010000002">
    <property type="protein sequence ID" value="MFD2255883.1"/>
    <property type="molecule type" value="Genomic_DNA"/>
</dbReference>